<evidence type="ECO:0000256" key="5">
    <source>
        <dbReference type="ARBA" id="ARBA00022989"/>
    </source>
</evidence>
<comment type="subcellular location">
    <subcellularLocation>
        <location evidence="1 7">Cell membrane</location>
        <topology evidence="1 7">Multi-pass membrane protein</topology>
    </subcellularLocation>
</comment>
<dbReference type="InterPro" id="IPR000515">
    <property type="entry name" value="MetI-like"/>
</dbReference>
<evidence type="ECO:0000256" key="7">
    <source>
        <dbReference type="RuleBase" id="RU363032"/>
    </source>
</evidence>
<dbReference type="CDD" id="cd06261">
    <property type="entry name" value="TM_PBP2"/>
    <property type="match status" value="1"/>
</dbReference>
<evidence type="ECO:0000256" key="2">
    <source>
        <dbReference type="ARBA" id="ARBA00022448"/>
    </source>
</evidence>
<accession>A0ABS2HAS8</accession>
<feature type="transmembrane region" description="Helical" evidence="7">
    <location>
        <begin position="239"/>
        <end position="260"/>
    </location>
</feature>
<keyword evidence="6 7" id="KW-0472">Membrane</keyword>
<keyword evidence="4 7" id="KW-0812">Transmembrane</keyword>
<evidence type="ECO:0000259" key="8">
    <source>
        <dbReference type="PROSITE" id="PS50928"/>
    </source>
</evidence>
<name>A0ABS2HAS8_9BACL</name>
<keyword evidence="5 7" id="KW-1133">Transmembrane helix</keyword>
<evidence type="ECO:0000256" key="4">
    <source>
        <dbReference type="ARBA" id="ARBA00022692"/>
    </source>
</evidence>
<comment type="caution">
    <text evidence="9">The sequence shown here is derived from an EMBL/GenBank/DDBJ whole genome shotgun (WGS) entry which is preliminary data.</text>
</comment>
<dbReference type="Gene3D" id="1.10.3720.10">
    <property type="entry name" value="MetI-like"/>
    <property type="match status" value="1"/>
</dbReference>
<dbReference type="Pfam" id="PF00528">
    <property type="entry name" value="BPD_transp_1"/>
    <property type="match status" value="1"/>
</dbReference>
<comment type="similarity">
    <text evidence="7">Belongs to the binding-protein-dependent transport system permease family.</text>
</comment>
<evidence type="ECO:0000256" key="6">
    <source>
        <dbReference type="ARBA" id="ARBA00023136"/>
    </source>
</evidence>
<feature type="transmembrane region" description="Helical" evidence="7">
    <location>
        <begin position="141"/>
        <end position="160"/>
    </location>
</feature>
<evidence type="ECO:0000256" key="3">
    <source>
        <dbReference type="ARBA" id="ARBA00022475"/>
    </source>
</evidence>
<keyword evidence="3" id="KW-1003">Cell membrane</keyword>
<protein>
    <submittedName>
        <fullName evidence="9">Carbohydrate ABC transporter permease</fullName>
    </submittedName>
</protein>
<reference evidence="9 10" key="1">
    <citation type="submission" date="2021-01" db="EMBL/GenBank/DDBJ databases">
        <title>Paenibacillus sp.nov. isolated from the rhizosphere soil of tomato plant.</title>
        <authorList>
            <person name="Thin K.K."/>
            <person name="Zhang X."/>
            <person name="He S."/>
        </authorList>
    </citation>
    <scope>NUCLEOTIDE SEQUENCE [LARGE SCALE GENOMIC DNA]</scope>
    <source>
        <strain evidence="9 10">DXFW5</strain>
    </source>
</reference>
<dbReference type="SUPFAM" id="SSF161098">
    <property type="entry name" value="MetI-like"/>
    <property type="match status" value="1"/>
</dbReference>
<dbReference type="EMBL" id="JADCNN020000019">
    <property type="protein sequence ID" value="MBM6997483.1"/>
    <property type="molecule type" value="Genomic_DNA"/>
</dbReference>
<feature type="transmembrane region" description="Helical" evidence="7">
    <location>
        <begin position="12"/>
        <end position="34"/>
    </location>
</feature>
<sequence length="274" mass="31067">MKARSIATGVKTALLYIFLLIFLTPFLLIVMNSFKTTQKFVENPLSLPTQFHFGNYSSAIGKMDFLHGFLNSLIITVVAVFIILIFSSMTGYLFVRFKWKVNAFIFFVMLASLTLPFQVLMIPLVMLYGNMDLLDSKVTLLFMYLGFGVPFGVFTFHGFIKGVPFELEESAFIEGSSRLRTFFQIVLPLLKPVFVTLIVLDILWIWNDYLLPSLVLLSPAHRTLPLSTFNFFSSYSVDFAPLMAGLIMTVIPVLVLYLFLQKQIIKGITEGALK</sequence>
<feature type="transmembrane region" description="Helical" evidence="7">
    <location>
        <begin position="181"/>
        <end position="206"/>
    </location>
</feature>
<organism evidence="9 10">
    <name type="scientific">Paenibacillus rhizolycopersici</name>
    <dbReference type="NCBI Taxonomy" id="2780073"/>
    <lineage>
        <taxon>Bacteria</taxon>
        <taxon>Bacillati</taxon>
        <taxon>Bacillota</taxon>
        <taxon>Bacilli</taxon>
        <taxon>Bacillales</taxon>
        <taxon>Paenibacillaceae</taxon>
        <taxon>Paenibacillus</taxon>
    </lineage>
</organism>
<keyword evidence="2 7" id="KW-0813">Transport</keyword>
<dbReference type="PROSITE" id="PS50928">
    <property type="entry name" value="ABC_TM1"/>
    <property type="match status" value="1"/>
</dbReference>
<evidence type="ECO:0000313" key="9">
    <source>
        <dbReference type="EMBL" id="MBM6997483.1"/>
    </source>
</evidence>
<proteinExistence type="inferred from homology"/>
<dbReference type="RefSeq" id="WP_155607132.1">
    <property type="nucleotide sequence ID" value="NZ_JADCNN020000019.1"/>
</dbReference>
<evidence type="ECO:0000313" key="10">
    <source>
        <dbReference type="Proteomes" id="UP001516620"/>
    </source>
</evidence>
<feature type="transmembrane region" description="Helical" evidence="7">
    <location>
        <begin position="73"/>
        <end position="95"/>
    </location>
</feature>
<dbReference type="Proteomes" id="UP001516620">
    <property type="component" value="Unassembled WGS sequence"/>
</dbReference>
<feature type="domain" description="ABC transmembrane type-1" evidence="8">
    <location>
        <begin position="69"/>
        <end position="260"/>
    </location>
</feature>
<dbReference type="PANTHER" id="PTHR43744:SF12">
    <property type="entry name" value="ABC TRANSPORTER PERMEASE PROTEIN MG189-RELATED"/>
    <property type="match status" value="1"/>
</dbReference>
<feature type="transmembrane region" description="Helical" evidence="7">
    <location>
        <begin position="104"/>
        <end position="129"/>
    </location>
</feature>
<gene>
    <name evidence="9" type="ORF">IM700_017635</name>
</gene>
<evidence type="ECO:0000256" key="1">
    <source>
        <dbReference type="ARBA" id="ARBA00004651"/>
    </source>
</evidence>
<keyword evidence="10" id="KW-1185">Reference proteome</keyword>
<dbReference type="InterPro" id="IPR035906">
    <property type="entry name" value="MetI-like_sf"/>
</dbReference>
<dbReference type="PANTHER" id="PTHR43744">
    <property type="entry name" value="ABC TRANSPORTER PERMEASE PROTEIN MG189-RELATED-RELATED"/>
    <property type="match status" value="1"/>
</dbReference>